<sequence length="187" mass="21001">MKKLLSIIILIATASACNNNKSRNLKAAEEIFDKVPSTENMNAGKHHYTVFIPDGWITSRQTYQGVEYYFVTAPKTPDDPNTNVNVISENMRGMDLDKFFTGAMVSLRQAIPSAEILDEGDVTAHGIEGRWYIYTMEPQGVKAKLISYIFPKEGVAYILTAGTQPQDFDRHKPTFDKIAKSLKFSSR</sequence>
<reference evidence="1 2" key="1">
    <citation type="submission" date="2024-03" db="EMBL/GenBank/DDBJ databases">
        <title>Chitinophaga caseinilytica sp. nov., a casein hydrolysing bacterium isolated from forest soil.</title>
        <authorList>
            <person name="Lee D.S."/>
            <person name="Han D.M."/>
            <person name="Baek J.H."/>
            <person name="Choi D.G."/>
            <person name="Jeon J.H."/>
            <person name="Jeon C.O."/>
        </authorList>
    </citation>
    <scope>NUCLEOTIDE SEQUENCE [LARGE SCALE GENOMIC DNA]</scope>
    <source>
        <strain evidence="1 2">KACC 19118</strain>
    </source>
</reference>
<accession>A0ABZ2Z4G4</accession>
<dbReference type="PROSITE" id="PS51257">
    <property type="entry name" value="PROKAR_LIPOPROTEIN"/>
    <property type="match status" value="1"/>
</dbReference>
<dbReference type="SUPFAM" id="SSF55724">
    <property type="entry name" value="Mog1p/PsbP-like"/>
    <property type="match status" value="1"/>
</dbReference>
<dbReference type="Proteomes" id="UP001449657">
    <property type="component" value="Chromosome"/>
</dbReference>
<dbReference type="Gene3D" id="3.40.1000.10">
    <property type="entry name" value="Mog1/PsbP, alpha/beta/alpha sandwich"/>
    <property type="match status" value="1"/>
</dbReference>
<gene>
    <name evidence="1" type="ORF">WJU22_26810</name>
</gene>
<evidence type="ECO:0000313" key="1">
    <source>
        <dbReference type="EMBL" id="WZN46503.1"/>
    </source>
</evidence>
<name>A0ABZ2Z4G4_9BACT</name>
<dbReference type="EMBL" id="CP150096">
    <property type="protein sequence ID" value="WZN46503.1"/>
    <property type="molecule type" value="Genomic_DNA"/>
</dbReference>
<evidence type="ECO:0000313" key="2">
    <source>
        <dbReference type="Proteomes" id="UP001449657"/>
    </source>
</evidence>
<protein>
    <submittedName>
        <fullName evidence="1">PsbP-related protein</fullName>
    </submittedName>
</protein>
<proteinExistence type="predicted"/>
<dbReference type="RefSeq" id="WP_341841201.1">
    <property type="nucleotide sequence ID" value="NZ_CP149792.1"/>
</dbReference>
<organism evidence="1 2">
    <name type="scientific">Chitinophaga caseinilytica</name>
    <dbReference type="NCBI Taxonomy" id="2267521"/>
    <lineage>
        <taxon>Bacteria</taxon>
        <taxon>Pseudomonadati</taxon>
        <taxon>Bacteroidota</taxon>
        <taxon>Chitinophagia</taxon>
        <taxon>Chitinophagales</taxon>
        <taxon>Chitinophagaceae</taxon>
        <taxon>Chitinophaga</taxon>
    </lineage>
</organism>
<dbReference type="InterPro" id="IPR016123">
    <property type="entry name" value="Mog1/PsbP_a/b/a-sand"/>
</dbReference>
<keyword evidence="2" id="KW-1185">Reference proteome</keyword>